<dbReference type="InterPro" id="IPR001810">
    <property type="entry name" value="F-box_dom"/>
</dbReference>
<protein>
    <recommendedName>
        <fullName evidence="2">F-box domain-containing protein</fullName>
    </recommendedName>
</protein>
<dbReference type="PROSITE" id="PS50181">
    <property type="entry name" value="FBOX"/>
    <property type="match status" value="1"/>
</dbReference>
<evidence type="ECO:0000259" key="2">
    <source>
        <dbReference type="PROSITE" id="PS50181"/>
    </source>
</evidence>
<reference evidence="4" key="2">
    <citation type="submission" date="2015-01" db="EMBL/GenBank/DDBJ databases">
        <title>Evolutionary Origins and Diversification of the Mycorrhizal Mutualists.</title>
        <authorList>
            <consortium name="DOE Joint Genome Institute"/>
            <consortium name="Mycorrhizal Genomics Consortium"/>
            <person name="Kohler A."/>
            <person name="Kuo A."/>
            <person name="Nagy L.G."/>
            <person name="Floudas D."/>
            <person name="Copeland A."/>
            <person name="Barry K.W."/>
            <person name="Cichocki N."/>
            <person name="Veneault-Fourrey C."/>
            <person name="LaButti K."/>
            <person name="Lindquist E.A."/>
            <person name="Lipzen A."/>
            <person name="Lundell T."/>
            <person name="Morin E."/>
            <person name="Murat C."/>
            <person name="Riley R."/>
            <person name="Ohm R."/>
            <person name="Sun H."/>
            <person name="Tunlid A."/>
            <person name="Henrissat B."/>
            <person name="Grigoriev I.V."/>
            <person name="Hibbett D.S."/>
            <person name="Martin F."/>
        </authorList>
    </citation>
    <scope>NUCLEOTIDE SEQUENCE [LARGE SCALE GENOMIC DNA]</scope>
    <source>
        <strain evidence="4">MUT 4182</strain>
    </source>
</reference>
<dbReference type="HOGENOM" id="CLU_399584_0_0_1"/>
<reference evidence="3 4" key="1">
    <citation type="submission" date="2014-04" db="EMBL/GenBank/DDBJ databases">
        <authorList>
            <consortium name="DOE Joint Genome Institute"/>
            <person name="Kuo A."/>
            <person name="Girlanda M."/>
            <person name="Perotto S."/>
            <person name="Kohler A."/>
            <person name="Nagy L.G."/>
            <person name="Floudas D."/>
            <person name="Copeland A."/>
            <person name="Barry K.W."/>
            <person name="Cichocki N."/>
            <person name="Veneault-Fourrey C."/>
            <person name="LaButti K."/>
            <person name="Lindquist E.A."/>
            <person name="Lipzen A."/>
            <person name="Lundell T."/>
            <person name="Morin E."/>
            <person name="Murat C."/>
            <person name="Sun H."/>
            <person name="Tunlid A."/>
            <person name="Henrissat B."/>
            <person name="Grigoriev I.V."/>
            <person name="Hibbett D.S."/>
            <person name="Martin F."/>
            <person name="Nordberg H.P."/>
            <person name="Cantor M.N."/>
            <person name="Hua S.X."/>
        </authorList>
    </citation>
    <scope>NUCLEOTIDE SEQUENCE [LARGE SCALE GENOMIC DNA]</scope>
    <source>
        <strain evidence="3 4">MUT 4182</strain>
    </source>
</reference>
<dbReference type="OrthoDB" id="2322499at2759"/>
<dbReference type="Pfam" id="PF12937">
    <property type="entry name" value="F-box-like"/>
    <property type="match status" value="1"/>
</dbReference>
<feature type="region of interest" description="Disordered" evidence="1">
    <location>
        <begin position="1"/>
        <end position="69"/>
    </location>
</feature>
<dbReference type="SUPFAM" id="SSF81383">
    <property type="entry name" value="F-box domain"/>
    <property type="match status" value="1"/>
</dbReference>
<name>A0A0C3MHB9_9AGAM</name>
<feature type="domain" description="F-box" evidence="2">
    <location>
        <begin position="78"/>
        <end position="127"/>
    </location>
</feature>
<accession>A0A0C3MHB9</accession>
<organism evidence="3 4">
    <name type="scientific">Tulasnella calospora MUT 4182</name>
    <dbReference type="NCBI Taxonomy" id="1051891"/>
    <lineage>
        <taxon>Eukaryota</taxon>
        <taxon>Fungi</taxon>
        <taxon>Dikarya</taxon>
        <taxon>Basidiomycota</taxon>
        <taxon>Agaricomycotina</taxon>
        <taxon>Agaricomycetes</taxon>
        <taxon>Cantharellales</taxon>
        <taxon>Tulasnellaceae</taxon>
        <taxon>Tulasnella</taxon>
    </lineage>
</organism>
<dbReference type="EMBL" id="KN822950">
    <property type="protein sequence ID" value="KIO33107.1"/>
    <property type="molecule type" value="Genomic_DNA"/>
</dbReference>
<evidence type="ECO:0000256" key="1">
    <source>
        <dbReference type="SAM" id="MobiDB-lite"/>
    </source>
</evidence>
<feature type="compositionally biased region" description="Acidic residues" evidence="1">
    <location>
        <begin position="457"/>
        <end position="474"/>
    </location>
</feature>
<sequence length="745" mass="86010">MVTTRGKKINFSAGSSDGEIDIRASEKPTPKRRRTKKSGSADGDPGFAPSSSSGQGKDKATLNQNQLITRRSGKGGKLRDLMNMPVDIFTEVCSYLDPYDLRRLALTSKRLWDILMTKEARHIWKTALESVPDLPECPTDLNEPQYVCLLYSSECYTIGCTSRGTKADWFHRIRFCTTCYETKMANEWNLRFSQQNLNLGFQDGTLCQIRDYFDMMRSGCNYLGLSSRRSKNDERHYYIEALKTAGHEYEALSGDEAQDYLSLLQEKREYRIETGSAILKWKWSQVASRAHDIATEKIARCESIKAKLRDLGWDEEDFPFWKKEFKDLVLKDQKLTPKVWQNLKPKLEPFLETTRANRLEAEKPKRQRNRKYAIDRFYNQLGQEVMEIPFGSFLPGRDELLALPSVKLLLETDTETVSKQQWIEVAPEVRLMVIKWWRDSLKRLAHSAENGGMALPDETDVEAEGESSPEVETEDEIASSISALKAKLSFATNAFFHCGGRSKFEGCYTKIWWFPKVIQHGSSAHSCNTTKELLNKIQPLQSEGQELVKRLLKDLKLNPETVKVSDVVINDQSQENFLCTRCDERVARYMSFGELIEHYLSVQQWFDDVTDAVRNSPDSCYPSRAEKSELPKIVNDHDWLARDALLVRQDDEEARQAVLKMQRDFRKEELTDPLCDTEGIEGEDLERYCWREVQRCCLLCPRSFAPLPRGTRRIEWHIRSKHDKEPDLETDTTLDIFYSSNYCSS</sequence>
<dbReference type="CDD" id="cd09917">
    <property type="entry name" value="F-box_SF"/>
    <property type="match status" value="1"/>
</dbReference>
<dbReference type="STRING" id="1051891.A0A0C3MHB9"/>
<dbReference type="Proteomes" id="UP000054248">
    <property type="component" value="Unassembled WGS sequence"/>
</dbReference>
<evidence type="ECO:0000313" key="3">
    <source>
        <dbReference type="EMBL" id="KIO33107.1"/>
    </source>
</evidence>
<gene>
    <name evidence="3" type="ORF">M407DRAFT_17973</name>
</gene>
<feature type="region of interest" description="Disordered" evidence="1">
    <location>
        <begin position="451"/>
        <end position="474"/>
    </location>
</feature>
<dbReference type="AlphaFoldDB" id="A0A0C3MHB9"/>
<feature type="compositionally biased region" description="Polar residues" evidence="1">
    <location>
        <begin position="49"/>
        <end position="69"/>
    </location>
</feature>
<keyword evidence="4" id="KW-1185">Reference proteome</keyword>
<proteinExistence type="predicted"/>
<evidence type="ECO:0000313" key="4">
    <source>
        <dbReference type="Proteomes" id="UP000054248"/>
    </source>
</evidence>
<feature type="compositionally biased region" description="Basic and acidic residues" evidence="1">
    <location>
        <begin position="20"/>
        <end position="29"/>
    </location>
</feature>
<dbReference type="InterPro" id="IPR036047">
    <property type="entry name" value="F-box-like_dom_sf"/>
</dbReference>